<evidence type="ECO:0000313" key="9">
    <source>
        <dbReference type="Proteomes" id="UP000887575"/>
    </source>
</evidence>
<dbReference type="Proteomes" id="UP000887575">
    <property type="component" value="Unassembled WGS sequence"/>
</dbReference>
<dbReference type="PROSITE" id="PS50001">
    <property type="entry name" value="SH2"/>
    <property type="match status" value="1"/>
</dbReference>
<dbReference type="PANTHER" id="PTHR10155">
    <property type="entry name" value="PHOSPHATIDYLINOSITOL 3-KINASE REGULATORY SUBUNIT"/>
    <property type="match status" value="1"/>
</dbReference>
<feature type="region of interest" description="Disordered" evidence="6">
    <location>
        <begin position="1"/>
        <end position="23"/>
    </location>
</feature>
<dbReference type="SUPFAM" id="SSF158235">
    <property type="entry name" value="SOCS box-like"/>
    <property type="match status" value="1"/>
</dbReference>
<dbReference type="SMART" id="SM00253">
    <property type="entry name" value="SOCS"/>
    <property type="match status" value="1"/>
</dbReference>
<dbReference type="SMART" id="SM00252">
    <property type="entry name" value="SH2"/>
    <property type="match status" value="1"/>
</dbReference>
<dbReference type="WBParaSite" id="MBELARI_LOCUS4760.2">
    <property type="protein sequence ID" value="MBELARI_LOCUS4760.2"/>
    <property type="gene ID" value="MBELARI_LOCUS4760"/>
</dbReference>
<evidence type="ECO:0000259" key="8">
    <source>
        <dbReference type="PROSITE" id="PS50225"/>
    </source>
</evidence>
<feature type="region of interest" description="Disordered" evidence="6">
    <location>
        <begin position="39"/>
        <end position="61"/>
    </location>
</feature>
<dbReference type="AlphaFoldDB" id="A0AAF3FFG8"/>
<protein>
    <recommendedName>
        <fullName evidence="11">Suppressor of cytokine signaling 5</fullName>
    </recommendedName>
</protein>
<dbReference type="SUPFAM" id="SSF55550">
    <property type="entry name" value="SH2 domain"/>
    <property type="match status" value="1"/>
</dbReference>
<dbReference type="InterPro" id="IPR036860">
    <property type="entry name" value="SH2_dom_sf"/>
</dbReference>
<keyword evidence="3" id="KW-0833">Ubl conjugation pathway</keyword>
<dbReference type="SMART" id="SM00969">
    <property type="entry name" value="SOCS_box"/>
    <property type="match status" value="1"/>
</dbReference>
<keyword evidence="1" id="KW-0341">Growth regulation</keyword>
<dbReference type="Pfam" id="PF00017">
    <property type="entry name" value="SH2"/>
    <property type="match status" value="1"/>
</dbReference>
<dbReference type="InterPro" id="IPR000980">
    <property type="entry name" value="SH2"/>
</dbReference>
<evidence type="ECO:0000256" key="3">
    <source>
        <dbReference type="ARBA" id="ARBA00022786"/>
    </source>
</evidence>
<reference evidence="10" key="1">
    <citation type="submission" date="2024-02" db="UniProtKB">
        <authorList>
            <consortium name="WormBaseParasite"/>
        </authorList>
    </citation>
    <scope>IDENTIFICATION</scope>
</reference>
<dbReference type="GO" id="GO:0046854">
    <property type="term" value="P:phosphatidylinositol phosphate biosynthetic process"/>
    <property type="evidence" value="ECO:0007669"/>
    <property type="project" value="TreeGrafter"/>
</dbReference>
<keyword evidence="4 5" id="KW-0727">SH2 domain</keyword>
<dbReference type="InterPro" id="IPR036036">
    <property type="entry name" value="SOCS_box-like_dom_sf"/>
</dbReference>
<feature type="region of interest" description="Disordered" evidence="6">
    <location>
        <begin position="111"/>
        <end position="154"/>
    </location>
</feature>
<dbReference type="Pfam" id="PF07525">
    <property type="entry name" value="SOCS_box"/>
    <property type="match status" value="1"/>
</dbReference>
<dbReference type="GO" id="GO:0005942">
    <property type="term" value="C:phosphatidylinositol 3-kinase complex"/>
    <property type="evidence" value="ECO:0007669"/>
    <property type="project" value="TreeGrafter"/>
</dbReference>
<dbReference type="Gene3D" id="3.30.505.10">
    <property type="entry name" value="SH2 domain"/>
    <property type="match status" value="1"/>
</dbReference>
<organism evidence="9 10">
    <name type="scientific">Mesorhabditis belari</name>
    <dbReference type="NCBI Taxonomy" id="2138241"/>
    <lineage>
        <taxon>Eukaryota</taxon>
        <taxon>Metazoa</taxon>
        <taxon>Ecdysozoa</taxon>
        <taxon>Nematoda</taxon>
        <taxon>Chromadorea</taxon>
        <taxon>Rhabditida</taxon>
        <taxon>Rhabditina</taxon>
        <taxon>Rhabditomorpha</taxon>
        <taxon>Rhabditoidea</taxon>
        <taxon>Rhabditidae</taxon>
        <taxon>Mesorhabditinae</taxon>
        <taxon>Mesorhabditis</taxon>
    </lineage>
</organism>
<proteinExistence type="predicted"/>
<dbReference type="PANTHER" id="PTHR10155:SF0">
    <property type="entry name" value="SUPPRESSOR OF CYTOKINE SIGNALING AT 36E, ISOFORM D"/>
    <property type="match status" value="1"/>
</dbReference>
<feature type="domain" description="SH2" evidence="7">
    <location>
        <begin position="249"/>
        <end position="344"/>
    </location>
</feature>
<dbReference type="PROSITE" id="PS50225">
    <property type="entry name" value="SOCS"/>
    <property type="match status" value="1"/>
</dbReference>
<evidence type="ECO:0008006" key="11">
    <source>
        <dbReference type="Google" id="ProtNLM"/>
    </source>
</evidence>
<evidence type="ECO:0000256" key="6">
    <source>
        <dbReference type="SAM" id="MobiDB-lite"/>
    </source>
</evidence>
<keyword evidence="2" id="KW-0734">Signal transduction inhibitor</keyword>
<dbReference type="GO" id="GO:0046935">
    <property type="term" value="F:1-phosphatidylinositol-3-kinase regulator activity"/>
    <property type="evidence" value="ECO:0007669"/>
    <property type="project" value="TreeGrafter"/>
</dbReference>
<keyword evidence="9" id="KW-1185">Reference proteome</keyword>
<dbReference type="GO" id="GO:0035556">
    <property type="term" value="P:intracellular signal transduction"/>
    <property type="evidence" value="ECO:0007669"/>
    <property type="project" value="InterPro"/>
</dbReference>
<dbReference type="InterPro" id="IPR001496">
    <property type="entry name" value="SOCS_box"/>
</dbReference>
<name>A0AAF3FFG8_9BILA</name>
<evidence type="ECO:0000256" key="4">
    <source>
        <dbReference type="ARBA" id="ARBA00022999"/>
    </source>
</evidence>
<evidence type="ECO:0000256" key="1">
    <source>
        <dbReference type="ARBA" id="ARBA00022604"/>
    </source>
</evidence>
<accession>A0AAF3FFG8</accession>
<evidence type="ECO:0000256" key="5">
    <source>
        <dbReference type="PROSITE-ProRule" id="PRU00191"/>
    </source>
</evidence>
<evidence type="ECO:0000256" key="2">
    <source>
        <dbReference type="ARBA" id="ARBA00022700"/>
    </source>
</evidence>
<evidence type="ECO:0000313" key="10">
    <source>
        <dbReference type="WBParaSite" id="MBELARI_LOCUS4760.2"/>
    </source>
</evidence>
<feature type="domain" description="SOCS box" evidence="8">
    <location>
        <begin position="339"/>
        <end position="388"/>
    </location>
</feature>
<evidence type="ECO:0000259" key="7">
    <source>
        <dbReference type="PROSITE" id="PS50001"/>
    </source>
</evidence>
<dbReference type="GO" id="GO:0009968">
    <property type="term" value="P:negative regulation of signal transduction"/>
    <property type="evidence" value="ECO:0007669"/>
    <property type="project" value="UniProtKB-KW"/>
</dbReference>
<sequence>MNPTFPRNWSHPQQIEPQPSSYAPRSVVIASTENLLILEEDDRGSNSNRLRSSDHQGIGGSSDCDLFVTDFPCRRQYDLHKSLRKSRTTRKKASLKGIITSVSSRMGHFLFGETSTSQPNENEESDSDLNNQESTRSDIEEPSLQCPVTSTNAGTNNRMPKSSLFCPCFSPMVSEDSDEEEERDAFSMLSISREMRQQFALRADSTRHPTEYRRSLRGMVKEEQPIVHRTVEYANFFVKDMEKVLSASYYWGIMDRFEAERLLEGKPEGTFLLRDSAQTAYLFSVSFRRYQRTLHARIEQENHRFGFDIHDPSVFSSDRVTKLIDNYKDPTRCLFFEPLLTTPLKRDHVFSLQEICRATISSHCPYDQVSKLPLPNNLKNFVRDFHYIHPVRTTFHENS</sequence>